<evidence type="ECO:0000313" key="1">
    <source>
        <dbReference type="EMBL" id="KAJ3039218.1"/>
    </source>
</evidence>
<dbReference type="Proteomes" id="UP001212841">
    <property type="component" value="Unassembled WGS sequence"/>
</dbReference>
<name>A0AAD5S5E1_9FUNG</name>
<protein>
    <submittedName>
        <fullName evidence="1">Uncharacterized protein</fullName>
    </submittedName>
</protein>
<comment type="caution">
    <text evidence="1">The sequence shown here is derived from an EMBL/GenBank/DDBJ whole genome shotgun (WGS) entry which is preliminary data.</text>
</comment>
<evidence type="ECO:0000313" key="2">
    <source>
        <dbReference type="Proteomes" id="UP001212841"/>
    </source>
</evidence>
<organism evidence="1 2">
    <name type="scientific">Rhizophlyctis rosea</name>
    <dbReference type="NCBI Taxonomy" id="64517"/>
    <lineage>
        <taxon>Eukaryota</taxon>
        <taxon>Fungi</taxon>
        <taxon>Fungi incertae sedis</taxon>
        <taxon>Chytridiomycota</taxon>
        <taxon>Chytridiomycota incertae sedis</taxon>
        <taxon>Chytridiomycetes</taxon>
        <taxon>Rhizophlyctidales</taxon>
        <taxon>Rhizophlyctidaceae</taxon>
        <taxon>Rhizophlyctis</taxon>
    </lineage>
</organism>
<gene>
    <name evidence="1" type="ORF">HK097_002897</name>
</gene>
<sequence length="72" mass="8047">MTKLADFIDLDEVMALLLDGIYAESFDSESIPQTLQVGMELTCARKLVGLVSEWVVANIEVLHEDGPVKEYF</sequence>
<keyword evidence="2" id="KW-1185">Reference proteome</keyword>
<accession>A0AAD5S5E1</accession>
<dbReference type="AlphaFoldDB" id="A0AAD5S5E1"/>
<proteinExistence type="predicted"/>
<reference evidence="1" key="1">
    <citation type="submission" date="2020-05" db="EMBL/GenBank/DDBJ databases">
        <title>Phylogenomic resolution of chytrid fungi.</title>
        <authorList>
            <person name="Stajich J.E."/>
            <person name="Amses K."/>
            <person name="Simmons R."/>
            <person name="Seto K."/>
            <person name="Myers J."/>
            <person name="Bonds A."/>
            <person name="Quandt C.A."/>
            <person name="Barry K."/>
            <person name="Liu P."/>
            <person name="Grigoriev I."/>
            <person name="Longcore J.E."/>
            <person name="James T.Y."/>
        </authorList>
    </citation>
    <scope>NUCLEOTIDE SEQUENCE</scope>
    <source>
        <strain evidence="1">JEL0318</strain>
    </source>
</reference>
<dbReference type="EMBL" id="JADGJD010001656">
    <property type="protein sequence ID" value="KAJ3039218.1"/>
    <property type="molecule type" value="Genomic_DNA"/>
</dbReference>